<dbReference type="AlphaFoldDB" id="A0A7W7MCB0"/>
<comment type="caution">
    <text evidence="3">The sequence shown here is derived from an EMBL/GenBank/DDBJ whole genome shotgun (WGS) entry which is preliminary data.</text>
</comment>
<accession>A0A7W7MCB0</accession>
<keyword evidence="2" id="KW-1133">Transmembrane helix</keyword>
<feature type="transmembrane region" description="Helical" evidence="2">
    <location>
        <begin position="249"/>
        <end position="269"/>
    </location>
</feature>
<dbReference type="Proteomes" id="UP000546162">
    <property type="component" value="Unassembled WGS sequence"/>
</dbReference>
<feature type="region of interest" description="Disordered" evidence="1">
    <location>
        <begin position="377"/>
        <end position="414"/>
    </location>
</feature>
<keyword evidence="2" id="KW-0472">Membrane</keyword>
<keyword evidence="2" id="KW-0812">Transmembrane</keyword>
<feature type="transmembrane region" description="Helical" evidence="2">
    <location>
        <begin position="224"/>
        <end position="243"/>
    </location>
</feature>
<dbReference type="RefSeq" id="WP_185045184.1">
    <property type="nucleotide sequence ID" value="NZ_BAABFG010000005.1"/>
</dbReference>
<organism evidence="3 4">
    <name type="scientific">Actinoplanes octamycinicus</name>
    <dbReference type="NCBI Taxonomy" id="135948"/>
    <lineage>
        <taxon>Bacteria</taxon>
        <taxon>Bacillati</taxon>
        <taxon>Actinomycetota</taxon>
        <taxon>Actinomycetes</taxon>
        <taxon>Micromonosporales</taxon>
        <taxon>Micromonosporaceae</taxon>
        <taxon>Actinoplanes</taxon>
    </lineage>
</organism>
<evidence type="ECO:0000313" key="3">
    <source>
        <dbReference type="EMBL" id="MBB4744964.1"/>
    </source>
</evidence>
<gene>
    <name evidence="3" type="ORF">BJY16_008423</name>
</gene>
<dbReference type="PANTHER" id="PTHR40761:SF1">
    <property type="entry name" value="CONSERVED INTEGRAL MEMBRANE ALANINE VALINE AND LEUCINE RICH PROTEIN-RELATED"/>
    <property type="match status" value="1"/>
</dbReference>
<feature type="transmembrane region" description="Helical" evidence="2">
    <location>
        <begin position="128"/>
        <end position="147"/>
    </location>
</feature>
<evidence type="ECO:0000313" key="4">
    <source>
        <dbReference type="Proteomes" id="UP000546162"/>
    </source>
</evidence>
<feature type="transmembrane region" description="Helical" evidence="2">
    <location>
        <begin position="69"/>
        <end position="90"/>
    </location>
</feature>
<feature type="transmembrane region" description="Helical" evidence="2">
    <location>
        <begin position="154"/>
        <end position="174"/>
    </location>
</feature>
<feature type="transmembrane region" description="Helical" evidence="2">
    <location>
        <begin position="40"/>
        <end position="63"/>
    </location>
</feature>
<proteinExistence type="predicted"/>
<dbReference type="EMBL" id="JACHNB010000001">
    <property type="protein sequence ID" value="MBB4744964.1"/>
    <property type="molecule type" value="Genomic_DNA"/>
</dbReference>
<feature type="transmembrane region" description="Helical" evidence="2">
    <location>
        <begin position="6"/>
        <end position="28"/>
    </location>
</feature>
<feature type="transmembrane region" description="Helical" evidence="2">
    <location>
        <begin position="99"/>
        <end position="116"/>
    </location>
</feature>
<protein>
    <submittedName>
        <fullName evidence="3">Uncharacterized protein</fullName>
    </submittedName>
</protein>
<evidence type="ECO:0000256" key="1">
    <source>
        <dbReference type="SAM" id="MobiDB-lite"/>
    </source>
</evidence>
<dbReference type="PANTHER" id="PTHR40761">
    <property type="entry name" value="CONSERVED INTEGRAL MEMBRANE ALANINE VALINE AND LEUCINE RICH PROTEIN-RELATED"/>
    <property type="match status" value="1"/>
</dbReference>
<evidence type="ECO:0000256" key="2">
    <source>
        <dbReference type="SAM" id="Phobius"/>
    </source>
</evidence>
<keyword evidence="4" id="KW-1185">Reference proteome</keyword>
<name>A0A7W7MCB0_9ACTN</name>
<reference evidence="3 4" key="1">
    <citation type="submission" date="2020-08" db="EMBL/GenBank/DDBJ databases">
        <title>Sequencing the genomes of 1000 actinobacteria strains.</title>
        <authorList>
            <person name="Klenk H.-P."/>
        </authorList>
    </citation>
    <scope>NUCLEOTIDE SEQUENCE [LARGE SCALE GENOMIC DNA]</scope>
    <source>
        <strain evidence="3 4">DSM 45809</strain>
    </source>
</reference>
<sequence>MTAGGWIALGIAIFGSLCYAAGSILQAIGARRSTSAVSTLGHPLYLVGIALDMTAWFGSMIALRELAVYLVESVLAGSLAITAFAAWLFLGSKLRTRDVVAIVITICALAGLALSAGQQTVVAASLELRLGFCVALVVVLILGWAATKVGSPGLIASIGGLSVGAAALGGRALHLPDDQMTTVGSALLTIFSEPLTYVLLVFAANGMVMYANALQRGEVGRVTAVHWTGEVIAPSVIALTILGDTVRPGWEPVALAAALITVACAIVLASAPATTAAAAEPAGEFALPPGAEPHALPSPPLPVLPGAAGHPVTALVPMEAWRLAIPLEARWPALQPPLVRGYGTIVWWGPPSAPLPIWVPPDRTLIPRDRPKLADRPQRIWPARVGPQLPAARRPARHREIIIPGQQRDERDAA</sequence>